<evidence type="ECO:0000313" key="1">
    <source>
        <dbReference type="EMBL" id="ABO86010.1"/>
    </source>
</evidence>
<dbReference type="AlphaFoldDB" id="A5HI55"/>
<proteinExistence type="predicted"/>
<dbReference type="EMBL" id="EF529337">
    <property type="protein sequence ID" value="ABO86010.1"/>
    <property type="molecule type" value="Genomic_DNA"/>
</dbReference>
<name>A5HI55_PETMA</name>
<feature type="non-terminal residue" evidence="1">
    <location>
        <position position="30"/>
    </location>
</feature>
<accession>A5HI55</accession>
<sequence length="30" mass="3410">YHAVAGKLPTLPHVGLDLNQLKRLVCSFYR</sequence>
<reference evidence="1" key="1">
    <citation type="journal article" date="2007" name="Nat. Immunol.">
        <title>Evolution and diversification of lamprey antigen receptors: evidence for involvement of an AID-APOBEC family cytosine deaminase.</title>
        <authorList>
            <person name="Rogozin I.B."/>
            <person name="Iyer L.M."/>
            <person name="Liang L."/>
            <person name="Glazko G.V."/>
            <person name="Liston V.G."/>
            <person name="Pavlov Y.I."/>
            <person name="Aravind L."/>
            <person name="Pancer Z."/>
        </authorList>
    </citation>
    <scope>NUCLEOTIDE SEQUENCE</scope>
</reference>
<protein>
    <submittedName>
        <fullName evidence="1">Variable lymphocyte receptor B cassette</fullName>
    </submittedName>
</protein>
<reference evidence="1" key="3">
    <citation type="submission" date="2007-03" db="EMBL/GenBank/DDBJ databases">
        <authorList>
            <person name="Rogozin I.B."/>
            <person name="Iyer L.M."/>
            <person name="Liang L."/>
            <person name="Glazko G.V."/>
            <person name="Liston V.G."/>
            <person name="Pavlov Y.I."/>
            <person name="Pancer Z."/>
        </authorList>
    </citation>
    <scope>NUCLEOTIDE SEQUENCE</scope>
</reference>
<organism evidence="1">
    <name type="scientific">Petromyzon marinus</name>
    <name type="common">Sea lamprey</name>
    <dbReference type="NCBI Taxonomy" id="7757"/>
    <lineage>
        <taxon>Eukaryota</taxon>
        <taxon>Metazoa</taxon>
        <taxon>Chordata</taxon>
        <taxon>Craniata</taxon>
        <taxon>Vertebrata</taxon>
        <taxon>Cyclostomata</taxon>
        <taxon>Hyperoartia</taxon>
        <taxon>Petromyzontiformes</taxon>
        <taxon>Petromyzontidae</taxon>
        <taxon>Petromyzon</taxon>
    </lineage>
</organism>
<keyword evidence="1" id="KW-0675">Receptor</keyword>
<feature type="non-terminal residue" evidence="1">
    <location>
        <position position="1"/>
    </location>
</feature>
<reference evidence="1" key="2">
    <citation type="submission" date="2007-03" db="EMBL/GenBank/DDBJ databases">
        <authorList>
            <person name="Mardis E.R."/>
        </authorList>
    </citation>
    <scope>NUCLEOTIDE SEQUENCE</scope>
</reference>